<dbReference type="Gene3D" id="3.40.50.10170">
    <property type="match status" value="1"/>
</dbReference>
<evidence type="ECO:0000313" key="2">
    <source>
        <dbReference type="EMBL" id="CAA9240520.1"/>
    </source>
</evidence>
<dbReference type="Gene3D" id="3.30.1180.10">
    <property type="match status" value="1"/>
</dbReference>
<evidence type="ECO:0000256" key="1">
    <source>
        <dbReference type="ARBA" id="ARBA00023121"/>
    </source>
</evidence>
<reference evidence="2" key="1">
    <citation type="submission" date="2020-02" db="EMBL/GenBank/DDBJ databases">
        <authorList>
            <person name="Meier V. D."/>
        </authorList>
    </citation>
    <scope>NUCLEOTIDE SEQUENCE</scope>
    <source>
        <strain evidence="2">AVDCRST_MAG76</strain>
    </source>
</reference>
<protein>
    <recommendedName>
        <fullName evidence="3">DegV family protein</fullName>
    </recommendedName>
</protein>
<gene>
    <name evidence="2" type="ORF">AVDCRST_MAG76-1739</name>
</gene>
<dbReference type="PANTHER" id="PTHR33434:SF2">
    <property type="entry name" value="FATTY ACID-BINDING PROTEIN TM_1468"/>
    <property type="match status" value="1"/>
</dbReference>
<dbReference type="Pfam" id="PF02645">
    <property type="entry name" value="DegV"/>
    <property type="match status" value="1"/>
</dbReference>
<dbReference type="PROSITE" id="PS51482">
    <property type="entry name" value="DEGV"/>
    <property type="match status" value="1"/>
</dbReference>
<dbReference type="PANTHER" id="PTHR33434">
    <property type="entry name" value="DEGV DOMAIN-CONTAINING PROTEIN DR_1986-RELATED"/>
    <property type="match status" value="1"/>
</dbReference>
<accession>A0A6J4I249</accession>
<dbReference type="EMBL" id="CADCSZ010000106">
    <property type="protein sequence ID" value="CAA9240520.1"/>
    <property type="molecule type" value="Genomic_DNA"/>
</dbReference>
<dbReference type="InterPro" id="IPR050270">
    <property type="entry name" value="DegV_domain_contain"/>
</dbReference>
<dbReference type="InterPro" id="IPR043168">
    <property type="entry name" value="DegV_C"/>
</dbReference>
<proteinExistence type="predicted"/>
<dbReference type="SUPFAM" id="SSF82549">
    <property type="entry name" value="DAK1/DegV-like"/>
    <property type="match status" value="1"/>
</dbReference>
<dbReference type="InterPro" id="IPR003797">
    <property type="entry name" value="DegV"/>
</dbReference>
<sequence>MLGFCTDSGAQLPPELVGRYGIVVVPLTVTVDGVEHQEGVDLDAEGFWDRFARRPAPSVHTAAPPPGRFLEAWGDLAAQGATEIVSIHTGSEVSSTLDAARIAAEMAPVPVHLVDSHTASFAVGCCTWEAAEAGKRGATADEAVRIAQAVAATVGNVFVVGALDLVRAGGRLGPGTGNEGGIPVLSLIEGKVQPIGRATSIDEACDQMATYVLKLGDGLRVGLSVADRGAAPLWEALESRLVGCPQVREVVRYRVGPSVGAHSGPGTAGAVAYPAPRLEEPARAIHRVRR</sequence>
<dbReference type="GO" id="GO:0008289">
    <property type="term" value="F:lipid binding"/>
    <property type="evidence" value="ECO:0007669"/>
    <property type="project" value="UniProtKB-KW"/>
</dbReference>
<keyword evidence="1" id="KW-0446">Lipid-binding</keyword>
<dbReference type="NCBIfam" id="TIGR00762">
    <property type="entry name" value="DegV"/>
    <property type="match status" value="1"/>
</dbReference>
<dbReference type="AlphaFoldDB" id="A0A6J4I249"/>
<name>A0A6J4I249_9ACTN</name>
<organism evidence="2">
    <name type="scientific">uncultured Acidimicrobiales bacterium</name>
    <dbReference type="NCBI Taxonomy" id="310071"/>
    <lineage>
        <taxon>Bacteria</taxon>
        <taxon>Bacillati</taxon>
        <taxon>Actinomycetota</taxon>
        <taxon>Acidimicrobiia</taxon>
        <taxon>Acidimicrobiales</taxon>
        <taxon>environmental samples</taxon>
    </lineage>
</organism>
<evidence type="ECO:0008006" key="3">
    <source>
        <dbReference type="Google" id="ProtNLM"/>
    </source>
</evidence>